<feature type="region of interest" description="Disordered" evidence="1">
    <location>
        <begin position="754"/>
        <end position="799"/>
    </location>
</feature>
<feature type="region of interest" description="Disordered" evidence="1">
    <location>
        <begin position="92"/>
        <end position="174"/>
    </location>
</feature>
<feature type="region of interest" description="Disordered" evidence="1">
    <location>
        <begin position="529"/>
        <end position="585"/>
    </location>
</feature>
<feature type="compositionally biased region" description="Polar residues" evidence="1">
    <location>
        <begin position="157"/>
        <end position="169"/>
    </location>
</feature>
<feature type="compositionally biased region" description="Basic and acidic residues" evidence="1">
    <location>
        <begin position="978"/>
        <end position="991"/>
    </location>
</feature>
<feature type="compositionally biased region" description="Pro residues" evidence="1">
    <location>
        <begin position="538"/>
        <end position="555"/>
    </location>
</feature>
<comment type="caution">
    <text evidence="2">The sequence shown here is derived from an EMBL/GenBank/DDBJ whole genome shotgun (WGS) entry which is preliminary data.</text>
</comment>
<feature type="compositionally biased region" description="Polar residues" evidence="1">
    <location>
        <begin position="266"/>
        <end position="297"/>
    </location>
</feature>
<feature type="region of interest" description="Disordered" evidence="1">
    <location>
        <begin position="364"/>
        <end position="401"/>
    </location>
</feature>
<name>A0A8H3BBV4_9AGAM</name>
<evidence type="ECO:0000256" key="1">
    <source>
        <dbReference type="SAM" id="MobiDB-lite"/>
    </source>
</evidence>
<feature type="region of interest" description="Disordered" evidence="1">
    <location>
        <begin position="1"/>
        <end position="25"/>
    </location>
</feature>
<dbReference type="EMBL" id="CAJMWY010000935">
    <property type="protein sequence ID" value="CAE6452112.1"/>
    <property type="molecule type" value="Genomic_DNA"/>
</dbReference>
<gene>
    <name evidence="2" type="ORF">RDB_LOCUS56142</name>
</gene>
<dbReference type="OrthoDB" id="397265at2759"/>
<dbReference type="Proteomes" id="UP000663861">
    <property type="component" value="Unassembled WGS sequence"/>
</dbReference>
<accession>A0A8H3BBV4</accession>
<reference evidence="2" key="1">
    <citation type="submission" date="2021-01" db="EMBL/GenBank/DDBJ databases">
        <authorList>
            <person name="Kaushik A."/>
        </authorList>
    </citation>
    <scope>NUCLEOTIDE SEQUENCE</scope>
    <source>
        <strain evidence="2">AG4-RS23</strain>
    </source>
</reference>
<feature type="compositionally biased region" description="Basic and acidic residues" evidence="1">
    <location>
        <begin position="105"/>
        <end position="119"/>
    </location>
</feature>
<feature type="region of interest" description="Disordered" evidence="1">
    <location>
        <begin position="193"/>
        <end position="249"/>
    </location>
</feature>
<feature type="region of interest" description="Disordered" evidence="1">
    <location>
        <begin position="888"/>
        <end position="924"/>
    </location>
</feature>
<feature type="compositionally biased region" description="Polar residues" evidence="1">
    <location>
        <begin position="372"/>
        <end position="383"/>
    </location>
</feature>
<feature type="compositionally biased region" description="Low complexity" evidence="1">
    <location>
        <begin position="137"/>
        <end position="156"/>
    </location>
</feature>
<evidence type="ECO:0000313" key="2">
    <source>
        <dbReference type="EMBL" id="CAE6452112.1"/>
    </source>
</evidence>
<sequence length="1627" mass="174385">MWAAASRDVSSQSPPPPSDRHLSIADSIASTTVEEIKERYRLSNHDNPPAAPRPPHLRRDSMFSFNTQWTADEFSISDFPRPPGMIPRFGPAIPSSAGHLPPSSWREREREITESRDPPDSAATYTDSIGYTHSPGPLVHPSAYSSSSHLPSHFNSRPGTGSNTHSRPGTGNAAGLTVHIDNALASRSDRIEIITGPSPTSPAFKSSGSVRADSIPAQGSAPNSAKLSPNSAQDATRVSPTLASPSSHYLVPSPSSIAYTRTLNTHTQHSPTETATGTYTHNRTSPTADRINPSPTSEKVPGFPVVPPSPATAAFLREPVAPPSTHASHEGLLEPGFIRSLMKGIEHEDDGLSLEGPFGDRFANTTEHTRDSLNSYPRDSIASSAYPRDSYPGTNRQHPYEYSVEDVRTQTDDLEPLEPPRGFFRRAPAASLPSSPRSSFSFSVRSGVTGRGGYGAEDVPEVPKIPDAFRPPHSKRRSVLSTTTGVTGTGTMTGTEETGIVQHAVIVRTASQRRPAVYRTTDDIRALSPISPASFGPTPSPLSAPPTSTLPPAPATTPISYNGKTSPIPYAGTRDLGSAHARTTSTDLSVGGDVVRRKGQLAALTIPGPRPRERSVVVQEEEDDLVYVRGEDVQRERESRYEPRESQYQESQYNPRESQYRQSQYNPRESQYNPRETRYDMRGSRYDDSYLDSPYMAHWTDIASPNEITPALRDSMINDTASYMRPGHAGLNSPAAMNSPGVLPSPGGLYAPGALHSPGGGLNTPGSSSTPGTPFRLPFANTPSSAPATPGHDPPRHAKRASGISFVSSVFSKFSGHASAGHNTGSKGFQFAWRNEPVPPMPAVTVRHQDSSTRASSIARKEGTMELPQLAQRAERLNEMLELGKLPHRSKSTLGTPSATTPGRAADFPVGVDQEGNDLSGEGFTDEKALRRGRSIRSVFTTLSDRSRRFMPGGAGGSGSLRSSLVDIPGQQHQRFNKLPEEHRQERKVQWDESTGVPPPRPTRSRTRNLPKKKLYTLAAIAGLAIIAIVGVSVGLTRAHAKTPDAAGYTCSATNQTGQLCDLDATCTCTSKLAGQCNPLARVLVDLVEPVNRLFDPSPAFTPSSVALSLWEIQGNPLPGANCANQADLVDVGPALSYTEQGVAANRTEFARSALLWTLVMSMDPNTTASMQRFIKRLDFTKLDSGPESVYGEFLYGVTGFQFDFARMTVSQPAMTWQGSGKPSADQVVLVDNNARKALDRVYTFASASSSQRSSALSRYWTNTLQFSASQLSDFRNIASASPVLLPFDASSSAVRALFSNVNQSFPPPAACFPGLSADELDAINSMETMVFGLDRISSAPLALDASCFPSRPVYGVLDLARLRSSFGPSEDNAPKQAVQVSANATSRLSIRLGRSGAGLPSTSIATANLTGSSDPRTFGTINSMDHVLLTYLQAFPTFGTINSMDHVLLTYLQAFPSIQAAGALVEHVLASSESRAPPPTNTSALYNLTSGLTALPVLEVAFFGRVGPTDLVLAHADFAAPSGELFFGSRAGDVFRNWAVQRTDQVVWSDGPNAAQVVREGQTKDQTFEEVWDAAGLLLSNAETTGTKTSRSDVAQIASAFARIGYMGSIIASFVRSGLCAVYLGG</sequence>
<feature type="compositionally biased region" description="Polar residues" evidence="1">
    <location>
        <begin position="220"/>
        <end position="249"/>
    </location>
</feature>
<feature type="compositionally biased region" description="Polar residues" evidence="1">
    <location>
        <begin position="197"/>
        <end position="209"/>
    </location>
</feature>
<feature type="region of interest" description="Disordered" evidence="1">
    <location>
        <begin position="38"/>
        <end position="60"/>
    </location>
</feature>
<feature type="compositionally biased region" description="Basic and acidic residues" evidence="1">
    <location>
        <begin position="629"/>
        <end position="647"/>
    </location>
</feature>
<feature type="region of interest" description="Disordered" evidence="1">
    <location>
        <begin position="974"/>
        <end position="1008"/>
    </location>
</feature>
<feature type="region of interest" description="Disordered" evidence="1">
    <location>
        <begin position="266"/>
        <end position="301"/>
    </location>
</feature>
<evidence type="ECO:0000313" key="3">
    <source>
        <dbReference type="Proteomes" id="UP000663861"/>
    </source>
</evidence>
<feature type="compositionally biased region" description="Polar residues" evidence="1">
    <location>
        <begin position="649"/>
        <end position="674"/>
    </location>
</feature>
<feature type="compositionally biased region" description="Low complexity" evidence="1">
    <location>
        <begin position="482"/>
        <end position="494"/>
    </location>
</feature>
<proteinExistence type="predicted"/>
<feature type="compositionally biased region" description="Polar residues" evidence="1">
    <location>
        <begin position="892"/>
        <end position="901"/>
    </location>
</feature>
<protein>
    <submittedName>
        <fullName evidence="2">Uncharacterized protein</fullName>
    </submittedName>
</protein>
<organism evidence="2 3">
    <name type="scientific">Rhizoctonia solani</name>
    <dbReference type="NCBI Taxonomy" id="456999"/>
    <lineage>
        <taxon>Eukaryota</taxon>
        <taxon>Fungi</taxon>
        <taxon>Dikarya</taxon>
        <taxon>Basidiomycota</taxon>
        <taxon>Agaricomycotina</taxon>
        <taxon>Agaricomycetes</taxon>
        <taxon>Cantharellales</taxon>
        <taxon>Ceratobasidiaceae</taxon>
        <taxon>Rhizoctonia</taxon>
    </lineage>
</organism>
<feature type="region of interest" description="Disordered" evidence="1">
    <location>
        <begin position="454"/>
        <end position="494"/>
    </location>
</feature>
<feature type="region of interest" description="Disordered" evidence="1">
    <location>
        <begin position="629"/>
        <end position="674"/>
    </location>
</feature>